<accession>A0A1N5W7Q7</accession>
<evidence type="ECO:0000256" key="1">
    <source>
        <dbReference type="ARBA" id="ARBA00009869"/>
    </source>
</evidence>
<keyword evidence="6" id="KW-1185">Reference proteome</keyword>
<reference evidence="5" key="3">
    <citation type="submission" date="2016-06" db="EMBL/GenBank/DDBJ databases">
        <authorList>
            <person name="Olsen C.W."/>
            <person name="Carey S."/>
            <person name="Hinshaw L."/>
            <person name="Karasin A.I."/>
        </authorList>
    </citation>
    <scope>NUCLEOTIDE SEQUENCE [LARGE SCALE GENOMIC DNA]</scope>
    <source>
        <strain evidence="5">PM4</strain>
    </source>
</reference>
<keyword evidence="2" id="KW-0456">Lyase</keyword>
<dbReference type="Proteomes" id="UP000195607">
    <property type="component" value="Chromosome I"/>
</dbReference>
<dbReference type="AlphaFoldDB" id="A0A1N5W7Q7"/>
<evidence type="ECO:0000313" key="6">
    <source>
        <dbReference type="Proteomes" id="UP000187822"/>
    </source>
</evidence>
<dbReference type="InterPro" id="IPR015928">
    <property type="entry name" value="Aconitase/3IPM_dehydase_swvl"/>
</dbReference>
<dbReference type="KEGG" id="cdiv:CPM_1676"/>
<dbReference type="InterPro" id="IPR050075">
    <property type="entry name" value="LeuD"/>
</dbReference>
<dbReference type="STRING" id="1673428.CPM_1676"/>
<name>A0A1N5W7Q7_9ARCH</name>
<dbReference type="PANTHER" id="PTHR43345:SF2">
    <property type="entry name" value="3-ISOPROPYLMALATE DEHYDRATASE SMALL SUBUNIT 1"/>
    <property type="match status" value="1"/>
</dbReference>
<evidence type="ECO:0000313" key="7">
    <source>
        <dbReference type="Proteomes" id="UP000195607"/>
    </source>
</evidence>
<dbReference type="Proteomes" id="UP000187822">
    <property type="component" value="Chromosome I"/>
</dbReference>
<gene>
    <name evidence="5" type="ORF">CPM_1676</name>
    <name evidence="4" type="ORF">CSP5_1705</name>
</gene>
<dbReference type="InterPro" id="IPR000573">
    <property type="entry name" value="AconitaseA/IPMdHydase_ssu_swvl"/>
</dbReference>
<evidence type="ECO:0000313" key="4">
    <source>
        <dbReference type="EMBL" id="SIM81361.1"/>
    </source>
</evidence>
<proteinExistence type="inferred from homology"/>
<comment type="similarity">
    <text evidence="1">Belongs to the LeuD family. LeuD type 2 subfamily.</text>
</comment>
<evidence type="ECO:0000256" key="2">
    <source>
        <dbReference type="ARBA" id="ARBA00023239"/>
    </source>
</evidence>
<dbReference type="NCBIfam" id="TIGR02087">
    <property type="entry name" value="LEUD_arch"/>
    <property type="match status" value="1"/>
</dbReference>
<dbReference type="EMBL" id="LT719092">
    <property type="protein sequence ID" value="SJK85462.1"/>
    <property type="molecule type" value="Genomic_DNA"/>
</dbReference>
<reference evidence="6" key="2">
    <citation type="submission" date="2016-06" db="EMBL/GenBank/DDBJ databases">
        <authorList>
            <person name="Toshchakov V.S."/>
        </authorList>
    </citation>
    <scope>NUCLEOTIDE SEQUENCE [LARGE SCALE GENOMIC DNA]</scope>
    <source>
        <strain>PM4 (JCM 30641</strain>
        <strain evidence="6">\VKM B-2940)</strain>
    </source>
</reference>
<evidence type="ECO:0000313" key="5">
    <source>
        <dbReference type="EMBL" id="SJK85462.1"/>
    </source>
</evidence>
<protein>
    <submittedName>
        <fullName evidence="4">3-isopropylmalate dehydratase small subunit</fullName>
    </submittedName>
</protein>
<dbReference type="Pfam" id="PF00694">
    <property type="entry name" value="Aconitase_C"/>
    <property type="match status" value="1"/>
</dbReference>
<sequence>MCQVNKLVSVFLLGDNIDTDNIAPGGYLHLSIEKQVEHCLESIIDGFSNKVTKGDIIVAGENFGTGSSREQAPVLLKTIGIQAVFARSFSRLFFRNAINVGLYPGIYKGNIPFSNEEKVNIDFEHCKIKGDLGILPFDSPKGILKEILDSGGMVNYARKIIE</sequence>
<organism evidence="4 7">
    <name type="scientific">Cuniculiplasma divulgatum</name>
    <dbReference type="NCBI Taxonomy" id="1673428"/>
    <lineage>
        <taxon>Archaea</taxon>
        <taxon>Methanobacteriati</taxon>
        <taxon>Thermoplasmatota</taxon>
        <taxon>Thermoplasmata</taxon>
        <taxon>Thermoplasmatales</taxon>
        <taxon>Cuniculiplasmataceae</taxon>
        <taxon>Cuniculiplasma</taxon>
    </lineage>
</organism>
<dbReference type="Gene3D" id="3.20.19.10">
    <property type="entry name" value="Aconitase, domain 4"/>
    <property type="match status" value="1"/>
</dbReference>
<feature type="domain" description="Aconitase A/isopropylmalate dehydratase small subunit swivel" evidence="3">
    <location>
        <begin position="49"/>
        <end position="104"/>
    </location>
</feature>
<dbReference type="SUPFAM" id="SSF52016">
    <property type="entry name" value="LeuD/IlvD-like"/>
    <property type="match status" value="1"/>
</dbReference>
<evidence type="ECO:0000259" key="3">
    <source>
        <dbReference type="Pfam" id="PF00694"/>
    </source>
</evidence>
<reference evidence="4 7" key="1">
    <citation type="submission" date="2016-04" db="EMBL/GenBank/DDBJ databases">
        <authorList>
            <person name="Evans L.H."/>
            <person name="Alamgir A."/>
            <person name="Owens N."/>
            <person name="Weber N.D."/>
            <person name="Virtaneva K."/>
            <person name="Barbian K."/>
            <person name="Babar A."/>
            <person name="Rosenke K."/>
        </authorList>
    </citation>
    <scope>NUCLEOTIDE SEQUENCE [LARGE SCALE GENOMIC DNA]</scope>
    <source>
        <strain evidence="4">S5</strain>
        <strain evidence="7">S5(T) (JCM 30642 \VKM B-2941)</strain>
    </source>
</reference>
<dbReference type="PANTHER" id="PTHR43345">
    <property type="entry name" value="3-ISOPROPYLMALATE DEHYDRATASE SMALL SUBUNIT 2-RELATED-RELATED"/>
    <property type="match status" value="1"/>
</dbReference>
<dbReference type="EMBL" id="LT671858">
    <property type="protein sequence ID" value="SIM81361.1"/>
    <property type="molecule type" value="Genomic_DNA"/>
</dbReference>
<dbReference type="InterPro" id="IPR011827">
    <property type="entry name" value="LeuD_type2/HacB/DmdB"/>
</dbReference>
<dbReference type="GO" id="GO:0016836">
    <property type="term" value="F:hydro-lyase activity"/>
    <property type="evidence" value="ECO:0007669"/>
    <property type="project" value="InterPro"/>
</dbReference>